<dbReference type="EMBL" id="CP023445">
    <property type="protein sequence ID" value="ATE54359.1"/>
    <property type="molecule type" value="Genomic_DNA"/>
</dbReference>
<dbReference type="SMART" id="SM00028">
    <property type="entry name" value="TPR"/>
    <property type="match status" value="4"/>
</dbReference>
<evidence type="ECO:0000256" key="1">
    <source>
        <dbReference type="SAM" id="MobiDB-lite"/>
    </source>
</evidence>
<gene>
    <name evidence="2" type="ORF">CNX65_14550</name>
</gene>
<dbReference type="Gene3D" id="3.40.50.10140">
    <property type="entry name" value="Toll/interleukin-1 receptor homology (TIR) domain"/>
    <property type="match status" value="1"/>
</dbReference>
<reference evidence="2" key="1">
    <citation type="submission" date="2017-09" db="EMBL/GenBank/DDBJ databases">
        <title>Complete Genome Sequence of ansamitocin-producing Bacterium Actinosynnema pretiosum X47.</title>
        <authorList>
            <person name="Cao G."/>
            <person name="Zong G."/>
            <person name="Zhong C."/>
            <person name="Fu J."/>
        </authorList>
    </citation>
    <scope>NUCLEOTIDE SEQUENCE [LARGE SCALE GENOMIC DNA]</scope>
    <source>
        <strain evidence="2">X47</strain>
    </source>
</reference>
<accession>A0A290Z5W2</accession>
<dbReference type="Proteomes" id="UP000218505">
    <property type="component" value="Chromosome"/>
</dbReference>
<name>A0A290Z5W2_9PSEU</name>
<dbReference type="SUPFAM" id="SSF48452">
    <property type="entry name" value="TPR-like"/>
    <property type="match status" value="2"/>
</dbReference>
<dbReference type="InterPro" id="IPR011990">
    <property type="entry name" value="TPR-like_helical_dom_sf"/>
</dbReference>
<evidence type="ECO:0000313" key="2">
    <source>
        <dbReference type="EMBL" id="ATE54359.1"/>
    </source>
</evidence>
<sequence length="1402" mass="148585">MSRSSTPVPVARRSNPTARRWFRPTRCGWCTSCTSATSRRSERERAEHPVGSGIFVNYRVGDLENEAALLADALRVRFGRERVFHASASLAVGSDFRTGLLDGVRRCSVLLALIGPGWLDAADRTGRRRLDDPGDWVRREIAEALDAGLVVVPLLMGDRDRVPVPGRDRLPPDIADLSVRHYLRMHYQSVEVGRVVAAVLAADPLLGLVDLLVEPVRRPETWSPSALLRPDHDIVPFTGRAEEIGLIREWLEHPAPLAARVVTGPGGQGKTRLARRVLAEVAGKARGTGRSGFQTAREEGITPGTSSTDASGLDVVGSGSAGGLEVAPCGEVMLAAGADWVVGVVSETASGEAVARLALTTAPLLLVVDYAEGRTSQVTLLVEALVARTGPVRARLLLLSRSAGEWRDRLGEHADDRVAALFSAMTEQRLGPLAPAPADRRSEFLRALGAFGEHLGLPVRGVPVPPSVDDPDHREHELGLGSALDLHAAALAALLDASDPVREEPGLTPLGRVLAHEKRYWARTLGQHGLEVVDRARPAALTAFATLFTAPDRESAVTELSGTSAFEGDPKSLLRRYVRWASELYPGPEHLNPVLPDLLGEEHVAVVLQGEPELAVPPAGMGDRRLSRALTVLGRLLPAHPGAEQALRLALTADPLRVLPSAVLVAPELAEPGPFTTVLRDVLDGHHDPALLRRVLDALPHASEALASVAVLTTELSLATAREHAALEPLRTANLLVRHSWNQRRTGDPELAVESARAAVAVLGGGTGPAGREQSGGSLGDLAPALRPGAPMPTPERRLPVLATALVAAADHLGLLGRYQEGEALVAEAVAHWRELVGSAPGEHEDELASALHTRADYLSEAGLFAEALQAAREAAALRRGKGSSRADLASALMALSHCLGQVGALQERLEVAEEAVRLSQGLADENPDAYARSCGRALGQYAEALRATGKRVEAVRTSARALAVRQEIAARYPEVYRAEVAGALAVHGSALSEVGEHVRALDALTEAAGVYRALEGRSPGAHRMELLATETNLAGELSQVGRNEEALEAVEPVLAACRDLAARERAAHLPDLGNALLMEARVTHRAGRYADAEQAALEALSLYRELSAELPDAYRHLAARAANTRGVALSALGRQGEALEVLNGVLVERVALAGRHRDAYQGELASAYHNTSTVPDELGQAEAGLAAGSQAFRELRELAARSPGHTRQMASVASTLGVRMAENDRAEAGALLTRLAVEALRPVEAEAPEVVGPDLAMALDNLGLVLSALGRDAEALEVLSDAVSRYRVLVAGDPDVHLSGLAHALHNRSIRLGDLGRPDEAVEGAQEAVALFRELAGRHPGTPSIRLARALVNLTGQLGDAGLDATGTAREAVELFEAVPGGVERFAREIRVLRDLLAEGA</sequence>
<dbReference type="Pfam" id="PF13374">
    <property type="entry name" value="TPR_10"/>
    <property type="match status" value="2"/>
</dbReference>
<protein>
    <submittedName>
        <fullName evidence="2">Uncharacterized protein</fullName>
    </submittedName>
</protein>
<dbReference type="InterPro" id="IPR019734">
    <property type="entry name" value="TPR_rpt"/>
</dbReference>
<evidence type="ECO:0000313" key="3">
    <source>
        <dbReference type="Proteomes" id="UP000218505"/>
    </source>
</evidence>
<dbReference type="KEGG" id="apre:CNX65_14550"/>
<proteinExistence type="predicted"/>
<dbReference type="Gene3D" id="1.25.40.10">
    <property type="entry name" value="Tetratricopeptide repeat domain"/>
    <property type="match status" value="4"/>
</dbReference>
<dbReference type="PANTHER" id="PTHR19959">
    <property type="entry name" value="KINESIN LIGHT CHAIN"/>
    <property type="match status" value="1"/>
</dbReference>
<keyword evidence="3" id="KW-1185">Reference proteome</keyword>
<dbReference type="InterPro" id="IPR035897">
    <property type="entry name" value="Toll_tir_struct_dom_sf"/>
</dbReference>
<organism evidence="2 3">
    <name type="scientific">Actinosynnema pretiosum</name>
    <dbReference type="NCBI Taxonomy" id="42197"/>
    <lineage>
        <taxon>Bacteria</taxon>
        <taxon>Bacillati</taxon>
        <taxon>Actinomycetota</taxon>
        <taxon>Actinomycetes</taxon>
        <taxon>Pseudonocardiales</taxon>
        <taxon>Pseudonocardiaceae</taxon>
        <taxon>Actinosynnema</taxon>
    </lineage>
</organism>
<feature type="region of interest" description="Disordered" evidence="1">
    <location>
        <begin position="288"/>
        <end position="313"/>
    </location>
</feature>
<dbReference type="PANTHER" id="PTHR19959:SF119">
    <property type="entry name" value="FUNGAL LIPASE-LIKE DOMAIN-CONTAINING PROTEIN"/>
    <property type="match status" value="1"/>
</dbReference>